<organism evidence="1 2">
    <name type="scientific">Cirrhinus molitorella</name>
    <name type="common">mud carp</name>
    <dbReference type="NCBI Taxonomy" id="172907"/>
    <lineage>
        <taxon>Eukaryota</taxon>
        <taxon>Metazoa</taxon>
        <taxon>Chordata</taxon>
        <taxon>Craniata</taxon>
        <taxon>Vertebrata</taxon>
        <taxon>Euteleostomi</taxon>
        <taxon>Actinopterygii</taxon>
        <taxon>Neopterygii</taxon>
        <taxon>Teleostei</taxon>
        <taxon>Ostariophysi</taxon>
        <taxon>Cypriniformes</taxon>
        <taxon>Cyprinidae</taxon>
        <taxon>Labeoninae</taxon>
        <taxon>Labeonini</taxon>
        <taxon>Cirrhinus</taxon>
    </lineage>
</organism>
<keyword evidence="2" id="KW-1185">Reference proteome</keyword>
<name>A0ABR3NKM3_9TELE</name>
<protein>
    <submittedName>
        <fullName evidence="1">Uncharacterized protein</fullName>
    </submittedName>
</protein>
<reference evidence="1 2" key="1">
    <citation type="submission" date="2023-09" db="EMBL/GenBank/DDBJ databases">
        <authorList>
            <person name="Wang M."/>
        </authorList>
    </citation>
    <scope>NUCLEOTIDE SEQUENCE [LARGE SCALE GENOMIC DNA]</scope>
    <source>
        <strain evidence="1">GT-2023</strain>
        <tissue evidence="1">Liver</tissue>
    </source>
</reference>
<comment type="caution">
    <text evidence="1">The sequence shown here is derived from an EMBL/GenBank/DDBJ whole genome shotgun (WGS) entry which is preliminary data.</text>
</comment>
<accession>A0ABR3NKM3</accession>
<evidence type="ECO:0000313" key="2">
    <source>
        <dbReference type="Proteomes" id="UP001558613"/>
    </source>
</evidence>
<dbReference type="Proteomes" id="UP001558613">
    <property type="component" value="Unassembled WGS sequence"/>
</dbReference>
<proteinExistence type="predicted"/>
<sequence length="67" mass="7802">MEDFCKEELKNISDRVTNIVPRIRSDFLQYSHQLTLDLNTHLPETILAEKDDNSSVVRSMKHAICKN</sequence>
<dbReference type="EMBL" id="JAYMGO010000003">
    <property type="protein sequence ID" value="KAL1277321.1"/>
    <property type="molecule type" value="Genomic_DNA"/>
</dbReference>
<evidence type="ECO:0000313" key="1">
    <source>
        <dbReference type="EMBL" id="KAL1277321.1"/>
    </source>
</evidence>
<gene>
    <name evidence="1" type="ORF">QQF64_023994</name>
</gene>